<keyword evidence="3" id="KW-1185">Reference proteome</keyword>
<sequence>MDFKWYTYAYAFGTGLVMIAIALRMPKRHSVTVMYITALFSTLLQLITDIILDAKYDWYGYFYHGPDVYSVLACLLIYPPFNAIYLNYFPYGQRVMKQIAYIFAYCVFAVVYEWTAVQSGYFYYNGWKLWYSALVYPFLFLLLSVHGYGVMKLAGKKTRKGRS</sequence>
<gene>
    <name evidence="2" type="ORF">ACFFSY_29130</name>
</gene>
<keyword evidence="1" id="KW-1133">Transmembrane helix</keyword>
<reference evidence="2 3" key="1">
    <citation type="submission" date="2024-09" db="EMBL/GenBank/DDBJ databases">
        <authorList>
            <person name="Sun Q."/>
            <person name="Mori K."/>
        </authorList>
    </citation>
    <scope>NUCLEOTIDE SEQUENCE [LARGE SCALE GENOMIC DNA]</scope>
    <source>
        <strain evidence="2 3">TISTR 2452</strain>
    </source>
</reference>
<evidence type="ECO:0000313" key="2">
    <source>
        <dbReference type="EMBL" id="MFB9330025.1"/>
    </source>
</evidence>
<dbReference type="RefSeq" id="WP_377501556.1">
    <property type="nucleotide sequence ID" value="NZ_JBHMDO010000047.1"/>
</dbReference>
<protein>
    <submittedName>
        <fullName evidence="2">CBO0543 family protein</fullName>
    </submittedName>
</protein>
<dbReference type="EMBL" id="JBHMDO010000047">
    <property type="protein sequence ID" value="MFB9330025.1"/>
    <property type="molecule type" value="Genomic_DNA"/>
</dbReference>
<feature type="transmembrane region" description="Helical" evidence="1">
    <location>
        <begin position="100"/>
        <end position="123"/>
    </location>
</feature>
<feature type="transmembrane region" description="Helical" evidence="1">
    <location>
        <begin position="68"/>
        <end position="88"/>
    </location>
</feature>
<name>A0ABV5KXR7_9BACL</name>
<evidence type="ECO:0000313" key="3">
    <source>
        <dbReference type="Proteomes" id="UP001589747"/>
    </source>
</evidence>
<proteinExistence type="predicted"/>
<evidence type="ECO:0000256" key="1">
    <source>
        <dbReference type="SAM" id="Phobius"/>
    </source>
</evidence>
<dbReference type="NCBIfam" id="NF041644">
    <property type="entry name" value="CBO0543_fam"/>
    <property type="match status" value="1"/>
</dbReference>
<keyword evidence="1" id="KW-0812">Transmembrane</keyword>
<feature type="transmembrane region" description="Helical" evidence="1">
    <location>
        <begin position="129"/>
        <end position="150"/>
    </location>
</feature>
<keyword evidence="1" id="KW-0472">Membrane</keyword>
<organism evidence="2 3">
    <name type="scientific">Paenibacillus aurantiacus</name>
    <dbReference type="NCBI Taxonomy" id="1936118"/>
    <lineage>
        <taxon>Bacteria</taxon>
        <taxon>Bacillati</taxon>
        <taxon>Bacillota</taxon>
        <taxon>Bacilli</taxon>
        <taxon>Bacillales</taxon>
        <taxon>Paenibacillaceae</taxon>
        <taxon>Paenibacillus</taxon>
    </lineage>
</organism>
<feature type="transmembrane region" description="Helical" evidence="1">
    <location>
        <begin position="6"/>
        <end position="23"/>
    </location>
</feature>
<accession>A0ABV5KXR7</accession>
<feature type="transmembrane region" description="Helical" evidence="1">
    <location>
        <begin position="30"/>
        <end position="48"/>
    </location>
</feature>
<comment type="caution">
    <text evidence="2">The sequence shown here is derived from an EMBL/GenBank/DDBJ whole genome shotgun (WGS) entry which is preliminary data.</text>
</comment>
<dbReference type="Proteomes" id="UP001589747">
    <property type="component" value="Unassembled WGS sequence"/>
</dbReference>
<dbReference type="InterPro" id="IPR048147">
    <property type="entry name" value="CBO0543-like"/>
</dbReference>